<accession>A0A0A9ATE9</accession>
<reference evidence="1" key="1">
    <citation type="submission" date="2014-09" db="EMBL/GenBank/DDBJ databases">
        <authorList>
            <person name="Magalhaes I.L.F."/>
            <person name="Oliveira U."/>
            <person name="Santos F.R."/>
            <person name="Vidigal T.H.D.A."/>
            <person name="Brescovit A.D."/>
            <person name="Santos A.J."/>
        </authorList>
    </citation>
    <scope>NUCLEOTIDE SEQUENCE</scope>
    <source>
        <tissue evidence="1">Shoot tissue taken approximately 20 cm above the soil surface</tissue>
    </source>
</reference>
<evidence type="ECO:0000313" key="1">
    <source>
        <dbReference type="EMBL" id="JAD52175.1"/>
    </source>
</evidence>
<protein>
    <submittedName>
        <fullName evidence="1">Uncharacterized protein</fullName>
    </submittedName>
</protein>
<dbReference type="AlphaFoldDB" id="A0A0A9ATE9"/>
<sequence length="40" mass="4593">MKDFNGHYQMQVCAQIPEKLVISLTLLFPTSQIFIHASQD</sequence>
<dbReference type="EMBL" id="GBRH01245720">
    <property type="protein sequence ID" value="JAD52175.1"/>
    <property type="molecule type" value="Transcribed_RNA"/>
</dbReference>
<organism evidence="1">
    <name type="scientific">Arundo donax</name>
    <name type="common">Giant reed</name>
    <name type="synonym">Donax arundinaceus</name>
    <dbReference type="NCBI Taxonomy" id="35708"/>
    <lineage>
        <taxon>Eukaryota</taxon>
        <taxon>Viridiplantae</taxon>
        <taxon>Streptophyta</taxon>
        <taxon>Embryophyta</taxon>
        <taxon>Tracheophyta</taxon>
        <taxon>Spermatophyta</taxon>
        <taxon>Magnoliopsida</taxon>
        <taxon>Liliopsida</taxon>
        <taxon>Poales</taxon>
        <taxon>Poaceae</taxon>
        <taxon>PACMAD clade</taxon>
        <taxon>Arundinoideae</taxon>
        <taxon>Arundineae</taxon>
        <taxon>Arundo</taxon>
    </lineage>
</organism>
<reference evidence="1" key="2">
    <citation type="journal article" date="2015" name="Data Brief">
        <title>Shoot transcriptome of the giant reed, Arundo donax.</title>
        <authorList>
            <person name="Barrero R.A."/>
            <person name="Guerrero F.D."/>
            <person name="Moolhuijzen P."/>
            <person name="Goolsby J.A."/>
            <person name="Tidwell J."/>
            <person name="Bellgard S.E."/>
            <person name="Bellgard M.I."/>
        </authorList>
    </citation>
    <scope>NUCLEOTIDE SEQUENCE</scope>
    <source>
        <tissue evidence="1">Shoot tissue taken approximately 20 cm above the soil surface</tissue>
    </source>
</reference>
<proteinExistence type="predicted"/>
<name>A0A0A9ATE9_ARUDO</name>